<dbReference type="GO" id="GO:0005524">
    <property type="term" value="F:ATP binding"/>
    <property type="evidence" value="ECO:0007669"/>
    <property type="project" value="UniProtKB-UniRule"/>
</dbReference>
<evidence type="ECO:0000256" key="1">
    <source>
        <dbReference type="ARBA" id="ARBA00004167"/>
    </source>
</evidence>
<gene>
    <name evidence="20" type="ORF">MANES_02G199400</name>
</gene>
<dbReference type="FunFam" id="1.10.510.10:FF:000569">
    <property type="entry name" value="Serine/threonine-protein kinase-like protein CCR4"/>
    <property type="match status" value="1"/>
</dbReference>
<dbReference type="Gene3D" id="2.130.10.30">
    <property type="entry name" value="Regulator of chromosome condensation 1/beta-lactamase-inhibitor protein II"/>
    <property type="match status" value="1"/>
</dbReference>
<dbReference type="GO" id="GO:0004674">
    <property type="term" value="F:protein serine/threonine kinase activity"/>
    <property type="evidence" value="ECO:0007669"/>
    <property type="project" value="UniProtKB-KW"/>
</dbReference>
<dbReference type="Gene3D" id="1.10.510.10">
    <property type="entry name" value="Transferase(Phosphotransferase) domain 1"/>
    <property type="match status" value="1"/>
</dbReference>
<organism evidence="20">
    <name type="scientific">Manihot esculenta</name>
    <name type="common">Cassava</name>
    <name type="synonym">Jatropha manihot</name>
    <dbReference type="NCBI Taxonomy" id="3983"/>
    <lineage>
        <taxon>Eukaryota</taxon>
        <taxon>Viridiplantae</taxon>
        <taxon>Streptophyta</taxon>
        <taxon>Embryophyta</taxon>
        <taxon>Tracheophyta</taxon>
        <taxon>Spermatophyta</taxon>
        <taxon>Magnoliopsida</taxon>
        <taxon>eudicotyledons</taxon>
        <taxon>Gunneridae</taxon>
        <taxon>Pentapetalae</taxon>
        <taxon>rosids</taxon>
        <taxon>fabids</taxon>
        <taxon>Malpighiales</taxon>
        <taxon>Euphorbiaceae</taxon>
        <taxon>Crotonoideae</taxon>
        <taxon>Manihoteae</taxon>
        <taxon>Manihot</taxon>
    </lineage>
</organism>
<dbReference type="EC" id="2.7.11.1" evidence="2"/>
<feature type="domain" description="Protein kinase" evidence="19">
    <location>
        <begin position="468"/>
        <end position="766"/>
    </location>
</feature>
<evidence type="ECO:0000256" key="18">
    <source>
        <dbReference type="SAM" id="SignalP"/>
    </source>
</evidence>
<evidence type="ECO:0000256" key="12">
    <source>
        <dbReference type="ARBA" id="ARBA00023180"/>
    </source>
</evidence>
<feature type="compositionally biased region" description="Polar residues" evidence="16">
    <location>
        <begin position="352"/>
        <end position="364"/>
    </location>
</feature>
<evidence type="ECO:0000259" key="19">
    <source>
        <dbReference type="PROSITE" id="PS50011"/>
    </source>
</evidence>
<keyword evidence="11 17" id="KW-0472">Membrane</keyword>
<evidence type="ECO:0000256" key="11">
    <source>
        <dbReference type="ARBA" id="ARBA00023136"/>
    </source>
</evidence>
<evidence type="ECO:0000313" key="20">
    <source>
        <dbReference type="EMBL" id="OAY58688.1"/>
    </source>
</evidence>
<keyword evidence="10 17" id="KW-1133">Transmembrane helix</keyword>
<keyword evidence="9 15" id="KW-0067">ATP-binding</keyword>
<dbReference type="PROSITE" id="PS00108">
    <property type="entry name" value="PROTEIN_KINASE_ST"/>
    <property type="match status" value="1"/>
</dbReference>
<evidence type="ECO:0000256" key="3">
    <source>
        <dbReference type="ARBA" id="ARBA00022527"/>
    </source>
</evidence>
<keyword evidence="7 15" id="KW-0547">Nucleotide-binding</keyword>
<dbReference type="SUPFAM" id="SSF56112">
    <property type="entry name" value="Protein kinase-like (PK-like)"/>
    <property type="match status" value="1"/>
</dbReference>
<protein>
    <recommendedName>
        <fullName evidence="2">non-specific serine/threonine protein kinase</fullName>
        <ecNumber evidence="2">2.7.11.1</ecNumber>
    </recommendedName>
</protein>
<dbReference type="GO" id="GO:0016020">
    <property type="term" value="C:membrane"/>
    <property type="evidence" value="ECO:0007669"/>
    <property type="project" value="UniProtKB-SubCell"/>
</dbReference>
<keyword evidence="5 17" id="KW-0812">Transmembrane</keyword>
<dbReference type="Pfam" id="PF07714">
    <property type="entry name" value="PK_Tyr_Ser-Thr"/>
    <property type="match status" value="1"/>
</dbReference>
<dbReference type="AlphaFoldDB" id="A0A2C9WI66"/>
<dbReference type="Gene3D" id="3.30.200.20">
    <property type="entry name" value="Phosphorylase Kinase, domain 1"/>
    <property type="match status" value="1"/>
</dbReference>
<feature type="chain" id="PRO_5012044914" description="non-specific serine/threonine protein kinase" evidence="18">
    <location>
        <begin position="29"/>
        <end position="775"/>
    </location>
</feature>
<feature type="region of interest" description="Disordered" evidence="16">
    <location>
        <begin position="343"/>
        <end position="364"/>
    </location>
</feature>
<dbReference type="PROSITE" id="PS00107">
    <property type="entry name" value="PROTEIN_KINASE_ATP"/>
    <property type="match status" value="1"/>
</dbReference>
<reference evidence="20" key="1">
    <citation type="submission" date="2016-02" db="EMBL/GenBank/DDBJ databases">
        <title>WGS assembly of Manihot esculenta.</title>
        <authorList>
            <person name="Bredeson J.V."/>
            <person name="Prochnik S.E."/>
            <person name="Lyons J.B."/>
            <person name="Schmutz J."/>
            <person name="Grimwood J."/>
            <person name="Vrebalov J."/>
            <person name="Bart R.S."/>
            <person name="Amuge T."/>
            <person name="Ferguson M.E."/>
            <person name="Green R."/>
            <person name="Putnam N."/>
            <person name="Stites J."/>
            <person name="Rounsley S."/>
            <person name="Rokhsar D.S."/>
        </authorList>
    </citation>
    <scope>NUCLEOTIDE SEQUENCE [LARGE SCALE GENOMIC DNA]</scope>
    <source>
        <tissue evidence="20">Leaf</tissue>
    </source>
</reference>
<dbReference type="PANTHER" id="PTHR46146">
    <property type="entry name" value="SERINE/THREONINE-PROTEIN KINASE-LIKE PROTEIN CCR4"/>
    <property type="match status" value="1"/>
</dbReference>
<keyword evidence="6 18" id="KW-0732">Signal</keyword>
<evidence type="ECO:0000256" key="5">
    <source>
        <dbReference type="ARBA" id="ARBA00022692"/>
    </source>
</evidence>
<keyword evidence="4" id="KW-0808">Transferase</keyword>
<feature type="binding site" evidence="15">
    <location>
        <position position="496"/>
    </location>
    <ligand>
        <name>ATP</name>
        <dbReference type="ChEBI" id="CHEBI:30616"/>
    </ligand>
</feature>
<dbReference type="InterPro" id="IPR008271">
    <property type="entry name" value="Ser/Thr_kinase_AS"/>
</dbReference>
<evidence type="ECO:0000256" key="10">
    <source>
        <dbReference type="ARBA" id="ARBA00022989"/>
    </source>
</evidence>
<keyword evidence="3" id="KW-0723">Serine/threonine-protein kinase</keyword>
<dbReference type="PANTHER" id="PTHR46146:SF4">
    <property type="entry name" value="SERINE_THREONINE-PROTEIN KINASE-LIKE PROTEIN CCR4"/>
    <property type="match status" value="1"/>
</dbReference>
<keyword evidence="12" id="KW-0325">Glycoprotein</keyword>
<dbReference type="Pfam" id="PF13540">
    <property type="entry name" value="RCC1_2"/>
    <property type="match status" value="1"/>
</dbReference>
<dbReference type="CDD" id="cd14066">
    <property type="entry name" value="STKc_IRAK"/>
    <property type="match status" value="1"/>
</dbReference>
<evidence type="ECO:0000256" key="15">
    <source>
        <dbReference type="PROSITE-ProRule" id="PRU10141"/>
    </source>
</evidence>
<comment type="catalytic activity">
    <reaction evidence="13">
        <text>L-threonyl-[protein] + ATP = O-phospho-L-threonyl-[protein] + ADP + H(+)</text>
        <dbReference type="Rhea" id="RHEA:46608"/>
        <dbReference type="Rhea" id="RHEA-COMP:11060"/>
        <dbReference type="Rhea" id="RHEA-COMP:11605"/>
        <dbReference type="ChEBI" id="CHEBI:15378"/>
        <dbReference type="ChEBI" id="CHEBI:30013"/>
        <dbReference type="ChEBI" id="CHEBI:30616"/>
        <dbReference type="ChEBI" id="CHEBI:61977"/>
        <dbReference type="ChEBI" id="CHEBI:456216"/>
        <dbReference type="EC" id="2.7.11.1"/>
    </reaction>
</comment>
<dbReference type="OrthoDB" id="61110at2759"/>
<keyword evidence="8" id="KW-0418">Kinase</keyword>
<dbReference type="EMBL" id="CM004388">
    <property type="protein sequence ID" value="OAY58688.1"/>
    <property type="molecule type" value="Genomic_DNA"/>
</dbReference>
<dbReference type="STRING" id="3983.A0A2C9WI66"/>
<evidence type="ECO:0000256" key="13">
    <source>
        <dbReference type="ARBA" id="ARBA00047899"/>
    </source>
</evidence>
<evidence type="ECO:0000256" key="9">
    <source>
        <dbReference type="ARBA" id="ARBA00022840"/>
    </source>
</evidence>
<evidence type="ECO:0000256" key="17">
    <source>
        <dbReference type="SAM" id="Phobius"/>
    </source>
</evidence>
<comment type="catalytic activity">
    <reaction evidence="14">
        <text>L-seryl-[protein] + ATP = O-phospho-L-seryl-[protein] + ADP + H(+)</text>
        <dbReference type="Rhea" id="RHEA:17989"/>
        <dbReference type="Rhea" id="RHEA-COMP:9863"/>
        <dbReference type="Rhea" id="RHEA-COMP:11604"/>
        <dbReference type="ChEBI" id="CHEBI:15378"/>
        <dbReference type="ChEBI" id="CHEBI:29999"/>
        <dbReference type="ChEBI" id="CHEBI:30616"/>
        <dbReference type="ChEBI" id="CHEBI:83421"/>
        <dbReference type="ChEBI" id="CHEBI:456216"/>
        <dbReference type="EC" id="2.7.11.1"/>
    </reaction>
</comment>
<sequence length="775" mass="85196">MDFLFLRYTLSFLFLFLLFFPSFPSVLSLSTVAISQTSDQTLVCALGITSSRQSFLNCTSFPAGIQIPGLNSNFSYSGIVAGDGFLCSLISFSHSSIIVCWRFSTNGSNIVYKRVYQGSVLRELQAGNSHICGLVNATNRLQCWQWPEFNSNSAQNLSFSSVAVGEDFVCGLSGFGNITCLGNVSSVGNPPVGNFSVIAAGFRHACALTFDNELHCWGTMHGQKPQEKFKLLALGENRSCGLRLNDTVICWGQNNYSLEESLRESHFATIEAKRNIFCGVLRYNYSLVCWGNEILSSNLMVFDHEVMPGPCTGTCPYDTLPGSGRFCPQGLCICDNSRTNTTTPPAAGPPLGQSSPAPATEGSTSSGWSDKMIASLAVGCVGTSVFLLTIGFFLFRYCKCKGCRVHDSGRLDETGTVLEEDARQQQQHHPQIEQAAPPVLEKRLSQLVSMGHLEEFSLQLLLEATDNFSEDFKIGEGSFGSVYRCTLNDGRELAIKRAETLNSSSCAVETRRRVDKDNAFINELESLSRLHHKNLVRLLGFCEDCNERVLIYEYLSNGTLYNHLHKLQDTALMSWPARIKVALDAARGIEYLHEYAVPPIIHRDIKSSNILLDSSWTAKVSDFGLSLMGPEDEESHLSLCAAGTVGYMDPEYYVLQQLTTKSDVYSFGVVLLELLSGTKAIHKNKNGMPRNVVDFVVPYIVQDEIHRVLDKRVPPPTPFEIEAVAYVGSVAAECVNLEGQDRPSMTQIVNSLERALAACLVNHTSLSRSTSGSSM</sequence>
<comment type="subcellular location">
    <subcellularLocation>
        <location evidence="1">Membrane</location>
        <topology evidence="1">Single-pass membrane protein</topology>
    </subcellularLocation>
</comment>
<evidence type="ECO:0000256" key="14">
    <source>
        <dbReference type="ARBA" id="ARBA00048679"/>
    </source>
</evidence>
<feature type="signal peptide" evidence="18">
    <location>
        <begin position="1"/>
        <end position="28"/>
    </location>
</feature>
<name>A0A2C9WI66_MANES</name>
<dbReference type="SMART" id="SM00220">
    <property type="entry name" value="S_TKc"/>
    <property type="match status" value="1"/>
</dbReference>
<dbReference type="GO" id="GO:0042803">
    <property type="term" value="F:protein homodimerization activity"/>
    <property type="evidence" value="ECO:0007669"/>
    <property type="project" value="UniProtKB-ARBA"/>
</dbReference>
<evidence type="ECO:0000256" key="8">
    <source>
        <dbReference type="ARBA" id="ARBA00022777"/>
    </source>
</evidence>
<dbReference type="PROSITE" id="PS50011">
    <property type="entry name" value="PROTEIN_KINASE_DOM"/>
    <property type="match status" value="1"/>
</dbReference>
<dbReference type="InterPro" id="IPR017441">
    <property type="entry name" value="Protein_kinase_ATP_BS"/>
</dbReference>
<feature type="transmembrane region" description="Helical" evidence="17">
    <location>
        <begin position="372"/>
        <end position="395"/>
    </location>
</feature>
<dbReference type="InterPro" id="IPR000719">
    <property type="entry name" value="Prot_kinase_dom"/>
</dbReference>
<accession>A0A2C9WI66</accession>
<evidence type="ECO:0000256" key="7">
    <source>
        <dbReference type="ARBA" id="ARBA00022741"/>
    </source>
</evidence>
<evidence type="ECO:0000256" key="2">
    <source>
        <dbReference type="ARBA" id="ARBA00012513"/>
    </source>
</evidence>
<evidence type="ECO:0000256" key="4">
    <source>
        <dbReference type="ARBA" id="ARBA00022679"/>
    </source>
</evidence>
<dbReference type="InterPro" id="IPR011009">
    <property type="entry name" value="Kinase-like_dom_sf"/>
</dbReference>
<evidence type="ECO:0000256" key="16">
    <source>
        <dbReference type="SAM" id="MobiDB-lite"/>
    </source>
</evidence>
<dbReference type="InterPro" id="IPR009091">
    <property type="entry name" value="RCC1/BLIP-II"/>
</dbReference>
<proteinExistence type="predicted"/>
<evidence type="ECO:0000256" key="6">
    <source>
        <dbReference type="ARBA" id="ARBA00022729"/>
    </source>
</evidence>
<dbReference type="InterPro" id="IPR001245">
    <property type="entry name" value="Ser-Thr/Tyr_kinase_cat_dom"/>
</dbReference>
<dbReference type="SUPFAM" id="SSF50985">
    <property type="entry name" value="RCC1/BLIP-II"/>
    <property type="match status" value="1"/>
</dbReference>